<dbReference type="GO" id="GO:0005829">
    <property type="term" value="C:cytosol"/>
    <property type="evidence" value="ECO:0007669"/>
    <property type="project" value="TreeGrafter"/>
</dbReference>
<comment type="pathway">
    <text evidence="3">Cofactor biosynthesis; tetrahydrofolate biosynthesis; 7,8-dihydrofolate from 2-amino-4-hydroxy-6-hydroxymethyl-7,8-dihydropteridine diphosphate and 4-aminobenzoate: step 1/2.</text>
</comment>
<dbReference type="GO" id="GO:0046656">
    <property type="term" value="P:folic acid biosynthetic process"/>
    <property type="evidence" value="ECO:0007669"/>
    <property type="project" value="UniProtKB-KW"/>
</dbReference>
<dbReference type="EC" id="2.5.1.15" evidence="4"/>
<dbReference type="AlphaFoldDB" id="A0A9D9DW66"/>
<dbReference type="EMBL" id="JADIMZ010000149">
    <property type="protein sequence ID" value="MBO8433561.1"/>
    <property type="molecule type" value="Genomic_DNA"/>
</dbReference>
<keyword evidence="8" id="KW-0289">Folate biosynthesis</keyword>
<dbReference type="GO" id="GO:0046872">
    <property type="term" value="F:metal ion binding"/>
    <property type="evidence" value="ECO:0007669"/>
    <property type="project" value="UniProtKB-KW"/>
</dbReference>
<evidence type="ECO:0000256" key="2">
    <source>
        <dbReference type="ARBA" id="ARBA00001946"/>
    </source>
</evidence>
<feature type="domain" description="Pterin-binding" evidence="9">
    <location>
        <begin position="17"/>
        <end position="269"/>
    </location>
</feature>
<evidence type="ECO:0000259" key="9">
    <source>
        <dbReference type="PROSITE" id="PS50972"/>
    </source>
</evidence>
<organism evidence="10 11">
    <name type="scientific">Candidatus Pullibacteroides excrementavium</name>
    <dbReference type="NCBI Taxonomy" id="2840905"/>
    <lineage>
        <taxon>Bacteria</taxon>
        <taxon>Pseudomonadati</taxon>
        <taxon>Bacteroidota</taxon>
        <taxon>Bacteroidia</taxon>
        <taxon>Bacteroidales</taxon>
        <taxon>Candidatus Pullibacteroides</taxon>
    </lineage>
</organism>
<dbReference type="GO" id="GO:0046654">
    <property type="term" value="P:tetrahydrofolate biosynthetic process"/>
    <property type="evidence" value="ECO:0007669"/>
    <property type="project" value="TreeGrafter"/>
</dbReference>
<evidence type="ECO:0000256" key="3">
    <source>
        <dbReference type="ARBA" id="ARBA00004763"/>
    </source>
</evidence>
<dbReference type="PANTHER" id="PTHR20941:SF1">
    <property type="entry name" value="FOLIC ACID SYNTHESIS PROTEIN FOL1"/>
    <property type="match status" value="1"/>
</dbReference>
<evidence type="ECO:0000256" key="4">
    <source>
        <dbReference type="ARBA" id="ARBA00012458"/>
    </source>
</evidence>
<dbReference type="CDD" id="cd00739">
    <property type="entry name" value="DHPS"/>
    <property type="match status" value="1"/>
</dbReference>
<dbReference type="NCBIfam" id="TIGR01496">
    <property type="entry name" value="DHPS"/>
    <property type="match status" value="1"/>
</dbReference>
<keyword evidence="5 10" id="KW-0808">Transferase</keyword>
<evidence type="ECO:0000256" key="6">
    <source>
        <dbReference type="ARBA" id="ARBA00022723"/>
    </source>
</evidence>
<evidence type="ECO:0000256" key="1">
    <source>
        <dbReference type="ARBA" id="ARBA00000012"/>
    </source>
</evidence>
<dbReference type="InterPro" id="IPR045031">
    <property type="entry name" value="DHP_synth-like"/>
</dbReference>
<sequence length="289" mass="32009">MSYTLNIRGCPYIISEPKVMGVLNLTPDSFYSLSRTHGTDAAVKRVQEMIDAGMDILDVGGVSSRPGADFPDEAEERARIEEPLKAIVKEFPDLIISVDTFRSGIARLCADLGVHIINDISGGTYDPDMFPTMGRLQLPYVLMHLDGTPATMQDNPQYEDVVTDLLAYFSERMQQARMAGIHDIIVDPGFGFAKTTAQNYRLLAHLDDFRMLQAPVLAGMSRKSMLYKLLDCTPDDALNATTAANMLALIKGVAILRVHDVKEAVESVKIFKQFKYFGENNPDEARPQA</sequence>
<comment type="caution">
    <text evidence="10">The sequence shown here is derived from an EMBL/GenBank/DDBJ whole genome shotgun (WGS) entry which is preliminary data.</text>
</comment>
<dbReference type="Proteomes" id="UP000823612">
    <property type="component" value="Unassembled WGS sequence"/>
</dbReference>
<keyword evidence="7" id="KW-0460">Magnesium</keyword>
<protein>
    <recommendedName>
        <fullName evidence="4">dihydropteroate synthase</fullName>
        <ecNumber evidence="4">2.5.1.15</ecNumber>
    </recommendedName>
</protein>
<dbReference type="InterPro" id="IPR006390">
    <property type="entry name" value="DHP_synth_dom"/>
</dbReference>
<accession>A0A9D9DW66</accession>
<reference evidence="10" key="2">
    <citation type="journal article" date="2021" name="PeerJ">
        <title>Extensive microbial diversity within the chicken gut microbiome revealed by metagenomics and culture.</title>
        <authorList>
            <person name="Gilroy R."/>
            <person name="Ravi A."/>
            <person name="Getino M."/>
            <person name="Pursley I."/>
            <person name="Horton D.L."/>
            <person name="Alikhan N.F."/>
            <person name="Baker D."/>
            <person name="Gharbi K."/>
            <person name="Hall N."/>
            <person name="Watson M."/>
            <person name="Adriaenssens E.M."/>
            <person name="Foster-Nyarko E."/>
            <person name="Jarju S."/>
            <person name="Secka A."/>
            <person name="Antonio M."/>
            <person name="Oren A."/>
            <person name="Chaudhuri R.R."/>
            <person name="La Ragione R."/>
            <person name="Hildebrand F."/>
            <person name="Pallen M.J."/>
        </authorList>
    </citation>
    <scope>NUCLEOTIDE SEQUENCE</scope>
    <source>
        <strain evidence="10">2889</strain>
    </source>
</reference>
<dbReference type="Gene3D" id="3.20.20.20">
    <property type="entry name" value="Dihydropteroate synthase-like"/>
    <property type="match status" value="1"/>
</dbReference>
<comment type="catalytic activity">
    <reaction evidence="1">
        <text>(7,8-dihydropterin-6-yl)methyl diphosphate + 4-aminobenzoate = 7,8-dihydropteroate + diphosphate</text>
        <dbReference type="Rhea" id="RHEA:19949"/>
        <dbReference type="ChEBI" id="CHEBI:17836"/>
        <dbReference type="ChEBI" id="CHEBI:17839"/>
        <dbReference type="ChEBI" id="CHEBI:33019"/>
        <dbReference type="ChEBI" id="CHEBI:72950"/>
        <dbReference type="EC" id="2.5.1.15"/>
    </reaction>
</comment>
<evidence type="ECO:0000256" key="5">
    <source>
        <dbReference type="ARBA" id="ARBA00022679"/>
    </source>
</evidence>
<dbReference type="PROSITE" id="PS50972">
    <property type="entry name" value="PTERIN_BINDING"/>
    <property type="match status" value="1"/>
</dbReference>
<dbReference type="PANTHER" id="PTHR20941">
    <property type="entry name" value="FOLATE SYNTHESIS PROTEINS"/>
    <property type="match status" value="1"/>
</dbReference>
<evidence type="ECO:0000313" key="11">
    <source>
        <dbReference type="Proteomes" id="UP000823612"/>
    </source>
</evidence>
<name>A0A9D9DW66_9BACT</name>
<dbReference type="InterPro" id="IPR000489">
    <property type="entry name" value="Pterin-binding_dom"/>
</dbReference>
<keyword evidence="6" id="KW-0479">Metal-binding</keyword>
<dbReference type="GO" id="GO:0004156">
    <property type="term" value="F:dihydropteroate synthase activity"/>
    <property type="evidence" value="ECO:0007669"/>
    <property type="project" value="UniProtKB-EC"/>
</dbReference>
<comment type="cofactor">
    <cofactor evidence="2">
        <name>Mg(2+)</name>
        <dbReference type="ChEBI" id="CHEBI:18420"/>
    </cofactor>
</comment>
<reference evidence="10" key="1">
    <citation type="submission" date="2020-10" db="EMBL/GenBank/DDBJ databases">
        <authorList>
            <person name="Gilroy R."/>
        </authorList>
    </citation>
    <scope>NUCLEOTIDE SEQUENCE</scope>
    <source>
        <strain evidence="10">2889</strain>
    </source>
</reference>
<evidence type="ECO:0000313" key="10">
    <source>
        <dbReference type="EMBL" id="MBO8433561.1"/>
    </source>
</evidence>
<dbReference type="Pfam" id="PF00809">
    <property type="entry name" value="Pterin_bind"/>
    <property type="match status" value="1"/>
</dbReference>
<evidence type="ECO:0000256" key="8">
    <source>
        <dbReference type="ARBA" id="ARBA00022909"/>
    </source>
</evidence>
<evidence type="ECO:0000256" key="7">
    <source>
        <dbReference type="ARBA" id="ARBA00022842"/>
    </source>
</evidence>
<gene>
    <name evidence="10" type="primary">folP</name>
    <name evidence="10" type="ORF">IAB08_09780</name>
</gene>
<proteinExistence type="predicted"/>
<dbReference type="InterPro" id="IPR011005">
    <property type="entry name" value="Dihydropteroate_synth-like_sf"/>
</dbReference>
<dbReference type="SUPFAM" id="SSF51717">
    <property type="entry name" value="Dihydropteroate synthetase-like"/>
    <property type="match status" value="1"/>
</dbReference>